<dbReference type="Pfam" id="PF01501">
    <property type="entry name" value="Glyco_transf_8"/>
    <property type="match status" value="1"/>
</dbReference>
<sequence>MTADPPRRQAWVTLITNPGYVAGLLTVYRTLISVSRYPLIVMATDSLPQASRDLIQRSGISIVDVAHLLPAPGQHSGFDPAFVRLNDAWTKLRVFGLTEYDRLILIDSDMLFLRSLDDLFELELPSPEWIGAAPACVCNPLGFAHYPRDWTPANCLLLKQDRFATIDSITIPKPDAPRTSHLLNSGLVVLQPSKSLMDHLITFLNTSPTVAASQFADQDIIAEAFHGRWRPLPWWCNALKPGRWVHPNVWDDGEVRLIHYILDKPWTRRPGICKPAQNEPIKTDQYFTPGRPLPEKLTELVHNTPPQLSATDYDGVHAWWWAVYEDLLAEMKSSGPSSGWEEMDAVVRR</sequence>
<evidence type="ECO:0000313" key="2">
    <source>
        <dbReference type="Proteomes" id="UP000193986"/>
    </source>
</evidence>
<dbReference type="InterPro" id="IPR029044">
    <property type="entry name" value="Nucleotide-diphossugar_trans"/>
</dbReference>
<dbReference type="InterPro" id="IPR050587">
    <property type="entry name" value="GNT1/Glycosyltrans_8"/>
</dbReference>
<gene>
    <name evidence="1" type="ORF">BCR39DRAFT_589059</name>
</gene>
<dbReference type="Proteomes" id="UP000193986">
    <property type="component" value="Unassembled WGS sequence"/>
</dbReference>
<dbReference type="AlphaFoldDB" id="A0A1Y2AZ81"/>
<dbReference type="GO" id="GO:0016757">
    <property type="term" value="F:glycosyltransferase activity"/>
    <property type="evidence" value="ECO:0007669"/>
    <property type="project" value="InterPro"/>
</dbReference>
<dbReference type="InParanoid" id="A0A1Y2AZ81"/>
<dbReference type="PANTHER" id="PTHR11183">
    <property type="entry name" value="GLYCOGENIN SUBFAMILY MEMBER"/>
    <property type="match status" value="1"/>
</dbReference>
<dbReference type="FunCoup" id="A0A1Y2AZ81">
    <property type="interactions" value="612"/>
</dbReference>
<dbReference type="Gene3D" id="3.90.550.10">
    <property type="entry name" value="Spore Coat Polysaccharide Biosynthesis Protein SpsA, Chain A"/>
    <property type="match status" value="1"/>
</dbReference>
<keyword evidence="2" id="KW-1185">Reference proteome</keyword>
<name>A0A1Y2AZ81_9TREE</name>
<accession>A0A1Y2AZ81</accession>
<protein>
    <submittedName>
        <fullName evidence="1">Galactinol synthase</fullName>
    </submittedName>
</protein>
<dbReference type="OrthoDB" id="2014201at2759"/>
<dbReference type="CDD" id="cd02537">
    <property type="entry name" value="GT8_Glycogenin"/>
    <property type="match status" value="1"/>
</dbReference>
<dbReference type="STRING" id="71784.A0A1Y2AZ81"/>
<dbReference type="SUPFAM" id="SSF53448">
    <property type="entry name" value="Nucleotide-diphospho-sugar transferases"/>
    <property type="match status" value="1"/>
</dbReference>
<organism evidence="1 2">
    <name type="scientific">Naematelia encephala</name>
    <dbReference type="NCBI Taxonomy" id="71784"/>
    <lineage>
        <taxon>Eukaryota</taxon>
        <taxon>Fungi</taxon>
        <taxon>Dikarya</taxon>
        <taxon>Basidiomycota</taxon>
        <taxon>Agaricomycotina</taxon>
        <taxon>Tremellomycetes</taxon>
        <taxon>Tremellales</taxon>
        <taxon>Naemateliaceae</taxon>
        <taxon>Naematelia</taxon>
    </lineage>
</organism>
<dbReference type="InterPro" id="IPR002495">
    <property type="entry name" value="Glyco_trans_8"/>
</dbReference>
<evidence type="ECO:0000313" key="1">
    <source>
        <dbReference type="EMBL" id="ORY27796.1"/>
    </source>
</evidence>
<proteinExistence type="predicted"/>
<dbReference type="EMBL" id="MCFC01000036">
    <property type="protein sequence ID" value="ORY27796.1"/>
    <property type="molecule type" value="Genomic_DNA"/>
</dbReference>
<reference evidence="1 2" key="1">
    <citation type="submission" date="2016-07" db="EMBL/GenBank/DDBJ databases">
        <title>Pervasive Adenine N6-methylation of Active Genes in Fungi.</title>
        <authorList>
            <consortium name="DOE Joint Genome Institute"/>
            <person name="Mondo S.J."/>
            <person name="Dannebaum R.O."/>
            <person name="Kuo R.C."/>
            <person name="Labutti K."/>
            <person name="Haridas S."/>
            <person name="Kuo A."/>
            <person name="Salamov A."/>
            <person name="Ahrendt S.R."/>
            <person name="Lipzen A."/>
            <person name="Sullivan W."/>
            <person name="Andreopoulos W.B."/>
            <person name="Clum A."/>
            <person name="Lindquist E."/>
            <person name="Daum C."/>
            <person name="Ramamoorthy G.K."/>
            <person name="Gryganskyi A."/>
            <person name="Culley D."/>
            <person name="Magnuson J.K."/>
            <person name="James T.Y."/>
            <person name="O'Malley M.A."/>
            <person name="Stajich J.E."/>
            <person name="Spatafora J.W."/>
            <person name="Visel A."/>
            <person name="Grigoriev I.V."/>
        </authorList>
    </citation>
    <scope>NUCLEOTIDE SEQUENCE [LARGE SCALE GENOMIC DNA]</scope>
    <source>
        <strain evidence="1 2">68-887.2</strain>
    </source>
</reference>
<comment type="caution">
    <text evidence="1">The sequence shown here is derived from an EMBL/GenBank/DDBJ whole genome shotgun (WGS) entry which is preliminary data.</text>
</comment>